<proteinExistence type="predicted"/>
<reference evidence="2" key="2">
    <citation type="submission" date="2023-06" db="EMBL/GenBank/DDBJ databases">
        <authorList>
            <consortium name="Lawrence Berkeley National Laboratory"/>
            <person name="Haridas S."/>
            <person name="Hensen N."/>
            <person name="Bonometti L."/>
            <person name="Westerberg I."/>
            <person name="Brannstrom I.O."/>
            <person name="Guillou S."/>
            <person name="Cros-Aarteil S."/>
            <person name="Calhoun S."/>
            <person name="Kuo A."/>
            <person name="Mondo S."/>
            <person name="Pangilinan J."/>
            <person name="Riley R."/>
            <person name="Labutti K."/>
            <person name="Andreopoulos B."/>
            <person name="Lipzen A."/>
            <person name="Chen C."/>
            <person name="Yanf M."/>
            <person name="Daum C."/>
            <person name="Ng V."/>
            <person name="Clum A."/>
            <person name="Steindorff A."/>
            <person name="Ohm R."/>
            <person name="Martin F."/>
            <person name="Silar P."/>
            <person name="Natvig D."/>
            <person name="Lalanne C."/>
            <person name="Gautier V."/>
            <person name="Ament-Velasquez S.L."/>
            <person name="Kruys A."/>
            <person name="Hutchinson M.I."/>
            <person name="Powell A.J."/>
            <person name="Barry K."/>
            <person name="Miller A.N."/>
            <person name="Grigoriev I.V."/>
            <person name="Debuchy R."/>
            <person name="Gladieux P."/>
            <person name="Thoren M.H."/>
            <person name="Johannesson H."/>
        </authorList>
    </citation>
    <scope>NUCLEOTIDE SEQUENCE</scope>
    <source>
        <strain evidence="2">CBS 314.62</strain>
    </source>
</reference>
<sequence length="325" mass="36285">MNGWTSMSEFVNFQPYMNPTIFRSPRTASFTQRDPIHWLHSSNSTDYDDDETLAVMQSLAGVEVKLKQEDSYSVAPSDEEDMAKLVDSFSAAVPPASVMKGIVYDSANEAFDSTLRGSSPRDTPPEGLILASDGKPFVKAESLDHEVEWDDVLDLLPSLPKDPSLSNLPTATAPAVEAIAGEPLVAQPKPVRPTGSHQRPFKRAPFPNPLLEKSPVDVIFELYARVTFSSRETSGRKQNFQFMDLFKEQLPYPTGTLTGWRTGSLLDQQSSVFLAVGKGRMKMCRCICRLDRNRKAEMGWAVVVLAIREVDWDEIEMMKMLVCQE</sequence>
<feature type="region of interest" description="Disordered" evidence="1">
    <location>
        <begin position="186"/>
        <end position="206"/>
    </location>
</feature>
<reference evidence="2" key="1">
    <citation type="journal article" date="2023" name="Mol. Phylogenet. Evol.">
        <title>Genome-scale phylogeny and comparative genomics of the fungal order Sordariales.</title>
        <authorList>
            <person name="Hensen N."/>
            <person name="Bonometti L."/>
            <person name="Westerberg I."/>
            <person name="Brannstrom I.O."/>
            <person name="Guillou S."/>
            <person name="Cros-Aarteil S."/>
            <person name="Calhoun S."/>
            <person name="Haridas S."/>
            <person name="Kuo A."/>
            <person name="Mondo S."/>
            <person name="Pangilinan J."/>
            <person name="Riley R."/>
            <person name="LaButti K."/>
            <person name="Andreopoulos B."/>
            <person name="Lipzen A."/>
            <person name="Chen C."/>
            <person name="Yan M."/>
            <person name="Daum C."/>
            <person name="Ng V."/>
            <person name="Clum A."/>
            <person name="Steindorff A."/>
            <person name="Ohm R.A."/>
            <person name="Martin F."/>
            <person name="Silar P."/>
            <person name="Natvig D.O."/>
            <person name="Lalanne C."/>
            <person name="Gautier V."/>
            <person name="Ament-Velasquez S.L."/>
            <person name="Kruys A."/>
            <person name="Hutchinson M.I."/>
            <person name="Powell A.J."/>
            <person name="Barry K."/>
            <person name="Miller A.N."/>
            <person name="Grigoriev I.V."/>
            <person name="Debuchy R."/>
            <person name="Gladieux P."/>
            <person name="Hiltunen Thoren M."/>
            <person name="Johannesson H."/>
        </authorList>
    </citation>
    <scope>NUCLEOTIDE SEQUENCE</scope>
    <source>
        <strain evidence="2">CBS 314.62</strain>
    </source>
</reference>
<comment type="caution">
    <text evidence="2">The sequence shown here is derived from an EMBL/GenBank/DDBJ whole genome shotgun (WGS) entry which is preliminary data.</text>
</comment>
<evidence type="ECO:0000313" key="3">
    <source>
        <dbReference type="Proteomes" id="UP001270362"/>
    </source>
</evidence>
<evidence type="ECO:0000313" key="2">
    <source>
        <dbReference type="EMBL" id="KAK3682581.1"/>
    </source>
</evidence>
<accession>A0AAE0X189</accession>
<keyword evidence="3" id="KW-1185">Reference proteome</keyword>
<dbReference type="EMBL" id="JAULSO010000005">
    <property type="protein sequence ID" value="KAK3682581.1"/>
    <property type="molecule type" value="Genomic_DNA"/>
</dbReference>
<dbReference type="Proteomes" id="UP001270362">
    <property type="component" value="Unassembled WGS sequence"/>
</dbReference>
<organism evidence="2 3">
    <name type="scientific">Podospora appendiculata</name>
    <dbReference type="NCBI Taxonomy" id="314037"/>
    <lineage>
        <taxon>Eukaryota</taxon>
        <taxon>Fungi</taxon>
        <taxon>Dikarya</taxon>
        <taxon>Ascomycota</taxon>
        <taxon>Pezizomycotina</taxon>
        <taxon>Sordariomycetes</taxon>
        <taxon>Sordariomycetidae</taxon>
        <taxon>Sordariales</taxon>
        <taxon>Podosporaceae</taxon>
        <taxon>Podospora</taxon>
    </lineage>
</organism>
<evidence type="ECO:0000256" key="1">
    <source>
        <dbReference type="SAM" id="MobiDB-lite"/>
    </source>
</evidence>
<name>A0AAE0X189_9PEZI</name>
<gene>
    <name evidence="2" type="ORF">B0T22DRAFT_444770</name>
</gene>
<protein>
    <submittedName>
        <fullName evidence="2">Uncharacterized protein</fullName>
    </submittedName>
</protein>
<dbReference type="AlphaFoldDB" id="A0AAE0X189"/>